<comment type="subcellular location">
    <subcellularLocation>
        <location evidence="1 9">Cell membrane</location>
        <topology evidence="1 9">Multi-pass membrane protein</topology>
    </subcellularLocation>
</comment>
<keyword evidence="11" id="KW-1185">Reference proteome</keyword>
<comment type="pathway">
    <text evidence="2 9">Cofactor biosynthesis; adenosylcobalamin biosynthesis.</text>
</comment>
<evidence type="ECO:0000256" key="7">
    <source>
        <dbReference type="ARBA" id="ARBA00022989"/>
    </source>
</evidence>
<evidence type="ECO:0000256" key="3">
    <source>
        <dbReference type="ARBA" id="ARBA00006263"/>
    </source>
</evidence>
<dbReference type="EMBL" id="JADEXQ010000031">
    <property type="protein sequence ID" value="MBE9030207.1"/>
    <property type="molecule type" value="Genomic_DNA"/>
</dbReference>
<keyword evidence="6 9" id="KW-0812">Transmembrane</keyword>
<reference evidence="10" key="1">
    <citation type="submission" date="2020-10" db="EMBL/GenBank/DDBJ databases">
        <authorList>
            <person name="Castelo-Branco R."/>
            <person name="Eusebio N."/>
            <person name="Adriana R."/>
            <person name="Vieira A."/>
            <person name="Brugerolle De Fraissinette N."/>
            <person name="Rezende De Castro R."/>
            <person name="Schneider M.P."/>
            <person name="Vasconcelos V."/>
            <person name="Leao P.N."/>
        </authorList>
    </citation>
    <scope>NUCLEOTIDE SEQUENCE</scope>
    <source>
        <strain evidence="10">LEGE 11480</strain>
    </source>
</reference>
<name>A0A928VM81_9CYAN</name>
<feature type="transmembrane region" description="Helical" evidence="9">
    <location>
        <begin position="147"/>
        <end position="168"/>
    </location>
</feature>
<evidence type="ECO:0000256" key="5">
    <source>
        <dbReference type="ARBA" id="ARBA00022573"/>
    </source>
</evidence>
<evidence type="ECO:0000256" key="1">
    <source>
        <dbReference type="ARBA" id="ARBA00004651"/>
    </source>
</evidence>
<dbReference type="GO" id="GO:0048472">
    <property type="term" value="F:threonine-phosphate decarboxylase activity"/>
    <property type="evidence" value="ECO:0007669"/>
    <property type="project" value="InterPro"/>
</dbReference>
<keyword evidence="5 9" id="KW-0169">Cobalamin biosynthesis</keyword>
<organism evidence="10 11">
    <name type="scientific">Romeriopsis navalis LEGE 11480</name>
    <dbReference type="NCBI Taxonomy" id="2777977"/>
    <lineage>
        <taxon>Bacteria</taxon>
        <taxon>Bacillati</taxon>
        <taxon>Cyanobacteriota</taxon>
        <taxon>Cyanophyceae</taxon>
        <taxon>Leptolyngbyales</taxon>
        <taxon>Leptolyngbyaceae</taxon>
        <taxon>Romeriopsis</taxon>
        <taxon>Romeriopsis navalis</taxon>
    </lineage>
</organism>
<dbReference type="GO" id="GO:0015420">
    <property type="term" value="F:ABC-type vitamin B12 transporter activity"/>
    <property type="evidence" value="ECO:0007669"/>
    <property type="project" value="UniProtKB-UniRule"/>
</dbReference>
<comment type="caution">
    <text evidence="10">The sequence shown here is derived from an EMBL/GenBank/DDBJ whole genome shotgun (WGS) entry which is preliminary data.</text>
</comment>
<evidence type="ECO:0000313" key="11">
    <source>
        <dbReference type="Proteomes" id="UP000625316"/>
    </source>
</evidence>
<dbReference type="Pfam" id="PF03186">
    <property type="entry name" value="CobD_Cbib"/>
    <property type="match status" value="1"/>
</dbReference>
<comment type="caution">
    <text evidence="9">Lacks conserved residue(s) required for the propagation of feature annotation.</text>
</comment>
<evidence type="ECO:0000313" key="10">
    <source>
        <dbReference type="EMBL" id="MBE9030207.1"/>
    </source>
</evidence>
<keyword evidence="7 9" id="KW-1133">Transmembrane helix</keyword>
<dbReference type="RefSeq" id="WP_264325034.1">
    <property type="nucleotide sequence ID" value="NZ_JADEXQ010000031.1"/>
</dbReference>
<feature type="transmembrane region" description="Helical" evidence="9">
    <location>
        <begin position="44"/>
        <end position="66"/>
    </location>
</feature>
<dbReference type="InterPro" id="IPR004485">
    <property type="entry name" value="Cobalamin_biosynth_CobD/CbiB"/>
</dbReference>
<dbReference type="AlphaFoldDB" id="A0A928VM81"/>
<dbReference type="PANTHER" id="PTHR34308:SF1">
    <property type="entry name" value="COBALAMIN BIOSYNTHESIS PROTEIN CBIB"/>
    <property type="match status" value="1"/>
</dbReference>
<gene>
    <name evidence="9 10" type="primary">cobD</name>
    <name evidence="10" type="ORF">IQ266_10745</name>
</gene>
<evidence type="ECO:0000256" key="2">
    <source>
        <dbReference type="ARBA" id="ARBA00004953"/>
    </source>
</evidence>
<keyword evidence="4 9" id="KW-1003">Cell membrane</keyword>
<dbReference type="GO" id="GO:0009236">
    <property type="term" value="P:cobalamin biosynthetic process"/>
    <property type="evidence" value="ECO:0007669"/>
    <property type="project" value="UniProtKB-UniRule"/>
</dbReference>
<sequence>MTILLALLLDWFVGEPPLWCHPVVWFGNYLKFAEKLRGDQLPRLLGGVTWGIGAVIVFGFACGMTWGLWQLPIWGQIPLTAILLKPAFAFRMLVREVKEIEAALQQDLDQGRKRLAYIVSRDTTNLSAIEVRESALESISENLSDSVIAPLFWFLILGLPGAYLYRFINTADSMWGYRNEKYEQWGKVAARMDDMMNFIPARITGLWLFYYPFGARLPHPQTTLQRTMMPDHQSTITIDRPLLRRMSIGDGGGRLWRDFSWARDARPYGVLRHESGKTPSPNSGWSMAAFALRMGIHLGKPGVYILNATGNDVDTETTTAGIDWITHAGWILALLFAFLGVWRFELVGIW</sequence>
<dbReference type="HAMAP" id="MF_00024">
    <property type="entry name" value="CobD_CbiB"/>
    <property type="match status" value="1"/>
</dbReference>
<evidence type="ECO:0000256" key="4">
    <source>
        <dbReference type="ARBA" id="ARBA00022475"/>
    </source>
</evidence>
<evidence type="ECO:0000256" key="8">
    <source>
        <dbReference type="ARBA" id="ARBA00023136"/>
    </source>
</evidence>
<keyword evidence="8 9" id="KW-0472">Membrane</keyword>
<dbReference type="PANTHER" id="PTHR34308">
    <property type="entry name" value="COBALAMIN BIOSYNTHESIS PROTEIN CBIB"/>
    <property type="match status" value="1"/>
</dbReference>
<dbReference type="NCBIfam" id="TIGR00380">
    <property type="entry name" value="cobal_cbiB"/>
    <property type="match status" value="1"/>
</dbReference>
<evidence type="ECO:0000256" key="6">
    <source>
        <dbReference type="ARBA" id="ARBA00022692"/>
    </source>
</evidence>
<comment type="similarity">
    <text evidence="3 9">Belongs to the CobD/CbiB family.</text>
</comment>
<protein>
    <recommendedName>
        <fullName evidence="9">Cobalamin biosynthesis protein CobD</fullName>
    </recommendedName>
</protein>
<feature type="transmembrane region" description="Helical" evidence="9">
    <location>
        <begin position="324"/>
        <end position="344"/>
    </location>
</feature>
<evidence type="ECO:0000256" key="9">
    <source>
        <dbReference type="HAMAP-Rule" id="MF_00024"/>
    </source>
</evidence>
<proteinExistence type="inferred from homology"/>
<dbReference type="Proteomes" id="UP000625316">
    <property type="component" value="Unassembled WGS sequence"/>
</dbReference>
<comment type="function">
    <text evidence="9">Converts cobyric acid to cobinamide by the addition of aminopropanol on the F carboxylic group.</text>
</comment>
<accession>A0A928VM81</accession>
<dbReference type="GO" id="GO:0005886">
    <property type="term" value="C:plasma membrane"/>
    <property type="evidence" value="ECO:0007669"/>
    <property type="project" value="UniProtKB-SubCell"/>
</dbReference>